<evidence type="ECO:0000259" key="1">
    <source>
        <dbReference type="Pfam" id="PF18962"/>
    </source>
</evidence>
<dbReference type="EMBL" id="JADKGY010000022">
    <property type="protein sequence ID" value="MBK9983681.1"/>
    <property type="molecule type" value="Genomic_DNA"/>
</dbReference>
<dbReference type="InterPro" id="IPR026444">
    <property type="entry name" value="Secre_tail"/>
</dbReference>
<name>A0A9D7XR45_9BACT</name>
<dbReference type="SUPFAM" id="SSF63829">
    <property type="entry name" value="Calcium-dependent phosphotriesterase"/>
    <property type="match status" value="1"/>
</dbReference>
<dbReference type="NCBIfam" id="TIGR04183">
    <property type="entry name" value="Por_Secre_tail"/>
    <property type="match status" value="1"/>
</dbReference>
<feature type="domain" description="Secretion system C-terminal sorting" evidence="1">
    <location>
        <begin position="427"/>
        <end position="487"/>
    </location>
</feature>
<evidence type="ECO:0000313" key="3">
    <source>
        <dbReference type="Proteomes" id="UP000808337"/>
    </source>
</evidence>
<proteinExistence type="predicted"/>
<dbReference type="Pfam" id="PF18962">
    <property type="entry name" value="Por_Secre_tail"/>
    <property type="match status" value="1"/>
</dbReference>
<comment type="caution">
    <text evidence="2">The sequence shown here is derived from an EMBL/GenBank/DDBJ whole genome shotgun (WGS) entry which is preliminary data.</text>
</comment>
<organism evidence="2 3">
    <name type="scientific">Candidatus Opimibacter skivensis</name>
    <dbReference type="NCBI Taxonomy" id="2982028"/>
    <lineage>
        <taxon>Bacteria</taxon>
        <taxon>Pseudomonadati</taxon>
        <taxon>Bacteroidota</taxon>
        <taxon>Saprospiria</taxon>
        <taxon>Saprospirales</taxon>
        <taxon>Saprospiraceae</taxon>
        <taxon>Candidatus Opimibacter</taxon>
    </lineage>
</organism>
<accession>A0A9D7XR45</accession>
<dbReference type="Proteomes" id="UP000808337">
    <property type="component" value="Unassembled WGS sequence"/>
</dbReference>
<protein>
    <submittedName>
        <fullName evidence="2">T9SS type A sorting domain-containing protein</fullName>
    </submittedName>
</protein>
<evidence type="ECO:0000313" key="2">
    <source>
        <dbReference type="EMBL" id="MBK9983681.1"/>
    </source>
</evidence>
<dbReference type="AlphaFoldDB" id="A0A9D7XR45"/>
<gene>
    <name evidence="2" type="ORF">IPP15_15100</name>
</gene>
<sequence length="498" mass="55732">MKYWYIIIFSIVQIVFIHVCFSQVGYGNNWVLGNSTSPEISGTIINFRPDSINIFSSDKSMFMHAANTSMSDAEGNLLFYSNGCEVAGANNILLLNGGSIGHGNLATSFCNSIGSPLTQGILSLPQPGSDYLYYLFYLDLQLTYEFPTGLYFPFAPTNLYYGIIDMSSNNNLGSMVVKDMSVVSDTLSRGMLQAVQNDDGSCWWILMPESHSNCYYTLKLTSNGIDTIFKQCQGIVWDDEDRTGQAVFSQNGKKYVRSNYFNGLNIFDFDSNTGILSNPINIDFGLDTFYFSGAVFSPNSRFIYITAYNNIFQFDLYASDIANSKILVAELNTPANISNKTRFNQALLAPNGKIYIGGTSSHNYLHIIQNPNCYGLNCDVDQYALEMPAFNLYGLPNIPCFGDWSESDICDSITNNISPNVSMDLKVFPNPFNNELHIVSKAQFILEIYDSFGRLVFTKQFDSAQNIVTLDFLLNSMYFYRVVTKHELIGQGKIVKSE</sequence>
<reference evidence="2 3" key="1">
    <citation type="submission" date="2020-10" db="EMBL/GenBank/DDBJ databases">
        <title>Connecting structure to function with the recovery of over 1000 high-quality activated sludge metagenome-assembled genomes encoding full-length rRNA genes using long-read sequencing.</title>
        <authorList>
            <person name="Singleton C.M."/>
            <person name="Petriglieri F."/>
            <person name="Kristensen J.M."/>
            <person name="Kirkegaard R.H."/>
            <person name="Michaelsen T.Y."/>
            <person name="Andersen M.H."/>
            <person name="Karst S.M."/>
            <person name="Dueholm M.S."/>
            <person name="Nielsen P.H."/>
            <person name="Albertsen M."/>
        </authorList>
    </citation>
    <scope>NUCLEOTIDE SEQUENCE [LARGE SCALE GENOMIC DNA]</scope>
    <source>
        <strain evidence="2">Ribe_18-Q3-R11-54_MAXAC.273</strain>
    </source>
</reference>